<feature type="region of interest" description="Disordered" evidence="5">
    <location>
        <begin position="180"/>
        <end position="202"/>
    </location>
</feature>
<evidence type="ECO:0000313" key="7">
    <source>
        <dbReference type="EMBL" id="EME50275.1"/>
    </source>
</evidence>
<dbReference type="OrthoDB" id="8062037at2759"/>
<dbReference type="PROSITE" id="PS50089">
    <property type="entry name" value="ZF_RING_2"/>
    <property type="match status" value="1"/>
</dbReference>
<reference evidence="8" key="1">
    <citation type="journal article" date="2012" name="PLoS Genet.">
        <title>The genomes of the fungal plant pathogens Cladosporium fulvum and Dothistroma septosporum reveal adaptation to different hosts and lifestyles but also signatures of common ancestry.</title>
        <authorList>
            <person name="de Wit P.J.G.M."/>
            <person name="van der Burgt A."/>
            <person name="Oekmen B."/>
            <person name="Stergiopoulos I."/>
            <person name="Abd-Elsalam K.A."/>
            <person name="Aerts A.L."/>
            <person name="Bahkali A.H."/>
            <person name="Beenen H.G."/>
            <person name="Chettri P."/>
            <person name="Cox M.P."/>
            <person name="Datema E."/>
            <person name="de Vries R.P."/>
            <person name="Dhillon B."/>
            <person name="Ganley A.R."/>
            <person name="Griffiths S.A."/>
            <person name="Guo Y."/>
            <person name="Hamelin R.C."/>
            <person name="Henrissat B."/>
            <person name="Kabir M.S."/>
            <person name="Jashni M.K."/>
            <person name="Kema G."/>
            <person name="Klaubauf S."/>
            <person name="Lapidus A."/>
            <person name="Levasseur A."/>
            <person name="Lindquist E."/>
            <person name="Mehrabi R."/>
            <person name="Ohm R.A."/>
            <person name="Owen T.J."/>
            <person name="Salamov A."/>
            <person name="Schwelm A."/>
            <person name="Schijlen E."/>
            <person name="Sun H."/>
            <person name="van den Burg H.A."/>
            <person name="van Ham R.C.H.J."/>
            <person name="Zhang S."/>
            <person name="Goodwin S.B."/>
            <person name="Grigoriev I.V."/>
            <person name="Collemare J."/>
            <person name="Bradshaw R.E."/>
        </authorList>
    </citation>
    <scope>NUCLEOTIDE SEQUENCE [LARGE SCALE GENOMIC DNA]</scope>
    <source>
        <strain evidence="8">NZE10 / CBS 128990</strain>
    </source>
</reference>
<dbReference type="PANTHER" id="PTHR15710">
    <property type="entry name" value="E3 UBIQUITIN-PROTEIN LIGASE PRAJA"/>
    <property type="match status" value="1"/>
</dbReference>
<evidence type="ECO:0000256" key="5">
    <source>
        <dbReference type="SAM" id="MobiDB-lite"/>
    </source>
</evidence>
<name>N1Q592_DOTSN</name>
<dbReference type="GO" id="GO:0016567">
    <property type="term" value="P:protein ubiquitination"/>
    <property type="evidence" value="ECO:0007669"/>
    <property type="project" value="TreeGrafter"/>
</dbReference>
<keyword evidence="3" id="KW-0862">Zinc</keyword>
<proteinExistence type="predicted"/>
<evidence type="ECO:0000259" key="6">
    <source>
        <dbReference type="PROSITE" id="PS50089"/>
    </source>
</evidence>
<dbReference type="SUPFAM" id="SSF57850">
    <property type="entry name" value="RING/U-box"/>
    <property type="match status" value="1"/>
</dbReference>
<feature type="domain" description="RING-type" evidence="6">
    <location>
        <begin position="129"/>
        <end position="174"/>
    </location>
</feature>
<dbReference type="HOGENOM" id="CLU_076142_0_1_1"/>
<evidence type="ECO:0000256" key="3">
    <source>
        <dbReference type="ARBA" id="ARBA00022833"/>
    </source>
</evidence>
<dbReference type="STRING" id="675120.N1Q592"/>
<dbReference type="eggNOG" id="KOG0800">
    <property type="taxonomic scope" value="Eukaryota"/>
</dbReference>
<keyword evidence="8" id="KW-1185">Reference proteome</keyword>
<reference evidence="7 8" key="2">
    <citation type="journal article" date="2012" name="PLoS Pathog.">
        <title>Diverse lifestyles and strategies of plant pathogenesis encoded in the genomes of eighteen Dothideomycetes fungi.</title>
        <authorList>
            <person name="Ohm R.A."/>
            <person name="Feau N."/>
            <person name="Henrissat B."/>
            <person name="Schoch C.L."/>
            <person name="Horwitz B.A."/>
            <person name="Barry K.W."/>
            <person name="Condon B.J."/>
            <person name="Copeland A.C."/>
            <person name="Dhillon B."/>
            <person name="Glaser F."/>
            <person name="Hesse C.N."/>
            <person name="Kosti I."/>
            <person name="LaButti K."/>
            <person name="Lindquist E.A."/>
            <person name="Lucas S."/>
            <person name="Salamov A.A."/>
            <person name="Bradshaw R.E."/>
            <person name="Ciuffetti L."/>
            <person name="Hamelin R.C."/>
            <person name="Kema G.H.J."/>
            <person name="Lawrence C."/>
            <person name="Scott J.A."/>
            <person name="Spatafora J.W."/>
            <person name="Turgeon B.G."/>
            <person name="de Wit P.J.G.M."/>
            <person name="Zhong S."/>
            <person name="Goodwin S.B."/>
            <person name="Grigoriev I.V."/>
        </authorList>
    </citation>
    <scope>NUCLEOTIDE SEQUENCE [LARGE SCALE GENOMIC DNA]</scope>
    <source>
        <strain evidence="8">NZE10 / CBS 128990</strain>
    </source>
</reference>
<gene>
    <name evidence="7" type="ORF">DOTSEDRAFT_20643</name>
</gene>
<dbReference type="PANTHER" id="PTHR15710:SF243">
    <property type="entry name" value="E3 UBIQUITIN-PROTEIN LIGASE PRAJA-2 ISOFORM X1"/>
    <property type="match status" value="1"/>
</dbReference>
<dbReference type="InterPro" id="IPR001841">
    <property type="entry name" value="Znf_RING"/>
</dbReference>
<feature type="compositionally biased region" description="Acidic residues" evidence="5">
    <location>
        <begin position="190"/>
        <end position="202"/>
    </location>
</feature>
<feature type="compositionally biased region" description="Polar residues" evidence="5">
    <location>
        <begin position="27"/>
        <end position="50"/>
    </location>
</feature>
<evidence type="ECO:0000256" key="2">
    <source>
        <dbReference type="ARBA" id="ARBA00022771"/>
    </source>
</evidence>
<dbReference type="GO" id="GO:0008270">
    <property type="term" value="F:zinc ion binding"/>
    <property type="evidence" value="ECO:0007669"/>
    <property type="project" value="UniProtKB-KW"/>
</dbReference>
<dbReference type="Pfam" id="PF13639">
    <property type="entry name" value="zf-RING_2"/>
    <property type="match status" value="1"/>
</dbReference>
<evidence type="ECO:0000256" key="1">
    <source>
        <dbReference type="ARBA" id="ARBA00022723"/>
    </source>
</evidence>
<keyword evidence="1" id="KW-0479">Metal-binding</keyword>
<dbReference type="GO" id="GO:0005737">
    <property type="term" value="C:cytoplasm"/>
    <property type="evidence" value="ECO:0007669"/>
    <property type="project" value="TreeGrafter"/>
</dbReference>
<dbReference type="Gene3D" id="3.30.40.10">
    <property type="entry name" value="Zinc/RING finger domain, C3HC4 (zinc finger)"/>
    <property type="match status" value="1"/>
</dbReference>
<evidence type="ECO:0000256" key="4">
    <source>
        <dbReference type="PROSITE-ProRule" id="PRU00175"/>
    </source>
</evidence>
<organism evidence="7 8">
    <name type="scientific">Dothistroma septosporum (strain NZE10 / CBS 128990)</name>
    <name type="common">Red band needle blight fungus</name>
    <name type="synonym">Mycosphaerella pini</name>
    <dbReference type="NCBI Taxonomy" id="675120"/>
    <lineage>
        <taxon>Eukaryota</taxon>
        <taxon>Fungi</taxon>
        <taxon>Dikarya</taxon>
        <taxon>Ascomycota</taxon>
        <taxon>Pezizomycotina</taxon>
        <taxon>Dothideomycetes</taxon>
        <taxon>Dothideomycetidae</taxon>
        <taxon>Mycosphaerellales</taxon>
        <taxon>Mycosphaerellaceae</taxon>
        <taxon>Dothistroma</taxon>
    </lineage>
</organism>
<dbReference type="GO" id="GO:0061630">
    <property type="term" value="F:ubiquitin protein ligase activity"/>
    <property type="evidence" value="ECO:0007669"/>
    <property type="project" value="TreeGrafter"/>
</dbReference>
<protein>
    <recommendedName>
        <fullName evidence="6">RING-type domain-containing protein</fullName>
    </recommendedName>
</protein>
<feature type="region of interest" description="Disordered" evidence="5">
    <location>
        <begin position="1"/>
        <end position="52"/>
    </location>
</feature>
<dbReference type="EMBL" id="KB446535">
    <property type="protein sequence ID" value="EME50275.1"/>
    <property type="molecule type" value="Genomic_DNA"/>
</dbReference>
<feature type="compositionally biased region" description="Basic and acidic residues" evidence="5">
    <location>
        <begin position="1"/>
        <end position="10"/>
    </location>
</feature>
<accession>N1Q592</accession>
<dbReference type="Proteomes" id="UP000016933">
    <property type="component" value="Unassembled WGS sequence"/>
</dbReference>
<keyword evidence="2 4" id="KW-0863">Zinc-finger</keyword>
<evidence type="ECO:0000313" key="8">
    <source>
        <dbReference type="Proteomes" id="UP000016933"/>
    </source>
</evidence>
<dbReference type="OMA" id="CDMLDRV"/>
<dbReference type="InterPro" id="IPR013083">
    <property type="entry name" value="Znf_RING/FYVE/PHD"/>
</dbReference>
<sequence length="202" mass="23347">MSSYEVEHNVPQDQQPTQPRRRPDLSTFFSQLDQIDTTGSRQPQNANSVPLPSDVSATLRELANAFAVMRGDSPDPSQGDNNDRLLDRLIDELREAAEHPPTEIQGVSDEFVSSLERIPKKSLKKDMDCAICREEFLDDQYPLVVRLPCFREHVYDLECIEPWLKTQGCCPLCRKDFRKKKEPPVAKREEEEEEEEYDDMYA</sequence>
<dbReference type="AlphaFoldDB" id="N1Q592"/>